<feature type="compositionally biased region" description="Acidic residues" evidence="1">
    <location>
        <begin position="71"/>
        <end position="86"/>
    </location>
</feature>
<protein>
    <submittedName>
        <fullName evidence="2">Uncharacterized protein</fullName>
    </submittedName>
</protein>
<dbReference type="Proteomes" id="UP000836402">
    <property type="component" value="Unassembled WGS sequence"/>
</dbReference>
<comment type="caution">
    <text evidence="2">The sequence shown here is derived from an EMBL/GenBank/DDBJ whole genome shotgun (WGS) entry which is preliminary data.</text>
</comment>
<organism evidence="2 3">
    <name type="scientific">Tilletia caries</name>
    <name type="common">wheat bunt fungus</name>
    <dbReference type="NCBI Taxonomy" id="13290"/>
    <lineage>
        <taxon>Eukaryota</taxon>
        <taxon>Fungi</taxon>
        <taxon>Dikarya</taxon>
        <taxon>Basidiomycota</taxon>
        <taxon>Ustilaginomycotina</taxon>
        <taxon>Exobasidiomycetes</taxon>
        <taxon>Tilletiales</taxon>
        <taxon>Tilletiaceae</taxon>
        <taxon>Tilletia</taxon>
    </lineage>
</organism>
<feature type="region of interest" description="Disordered" evidence="1">
    <location>
        <begin position="46"/>
        <end position="86"/>
    </location>
</feature>
<proteinExistence type="predicted"/>
<sequence length="275" mass="30263">MKRIRTNKHRGGELEHTMHTRSEDRHRIMALLEAMPVTPLSRILRDSIRSEKATGPSSSTRPIRSEREGQDGDTGDNAEDDVDGGELDTSETVVSLSNADMQRVCALANKDRNAGQARFVPCFDYNGRIPELVIDSTATSVARLSVGEFILRPRNQRYGIRSDPSACFVSTPGGPRLARFCSVVQIPYVDLRLQDRFKDYAVVEILDALDWQDGLGLSSSTWKELGYLAARSASAIRTIVDIDDVLGPAIVLPGTRIFGLPDSIIATMIHPAGRN</sequence>
<feature type="region of interest" description="Disordered" evidence="1">
    <location>
        <begin position="1"/>
        <end position="22"/>
    </location>
</feature>
<evidence type="ECO:0000313" key="2">
    <source>
        <dbReference type="EMBL" id="CAD6916439.1"/>
    </source>
</evidence>
<evidence type="ECO:0000313" key="3">
    <source>
        <dbReference type="Proteomes" id="UP000836402"/>
    </source>
</evidence>
<keyword evidence="3" id="KW-1185">Reference proteome</keyword>
<gene>
    <name evidence="2" type="ORF">JKIAZH3_G3238</name>
</gene>
<accession>A0ABN7IPI7</accession>
<reference evidence="2" key="1">
    <citation type="submission" date="2020-10" db="EMBL/GenBank/DDBJ databases">
        <authorList>
            <person name="Sedaghatjoo S."/>
        </authorList>
    </citation>
    <scope>NUCLEOTIDE SEQUENCE</scope>
    <source>
        <strain evidence="2">AZH3</strain>
    </source>
</reference>
<name>A0ABN7IPI7_9BASI</name>
<evidence type="ECO:0000256" key="1">
    <source>
        <dbReference type="SAM" id="MobiDB-lite"/>
    </source>
</evidence>
<dbReference type="EMBL" id="CAJHJG010001988">
    <property type="protein sequence ID" value="CAD6916439.1"/>
    <property type="molecule type" value="Genomic_DNA"/>
</dbReference>
<feature type="compositionally biased region" description="Basic and acidic residues" evidence="1">
    <location>
        <begin position="10"/>
        <end position="22"/>
    </location>
</feature>